<feature type="transmembrane region" description="Helical" evidence="6">
    <location>
        <begin position="204"/>
        <end position="221"/>
    </location>
</feature>
<evidence type="ECO:0000256" key="6">
    <source>
        <dbReference type="SAM" id="Phobius"/>
    </source>
</evidence>
<evidence type="ECO:0000256" key="4">
    <source>
        <dbReference type="ARBA" id="ARBA00023136"/>
    </source>
</evidence>
<evidence type="ECO:0000256" key="3">
    <source>
        <dbReference type="ARBA" id="ARBA00022989"/>
    </source>
</evidence>
<dbReference type="GO" id="GO:0033281">
    <property type="term" value="C:TAT protein transport complex"/>
    <property type="evidence" value="ECO:0007669"/>
    <property type="project" value="TreeGrafter"/>
</dbReference>
<feature type="transmembrane region" description="Helical" evidence="6">
    <location>
        <begin position="71"/>
        <end position="95"/>
    </location>
</feature>
<dbReference type="GO" id="GO:0065002">
    <property type="term" value="P:intracellular protein transmembrane transport"/>
    <property type="evidence" value="ECO:0007669"/>
    <property type="project" value="TreeGrafter"/>
</dbReference>
<dbReference type="Proteomes" id="UP000471521">
    <property type="component" value="Unassembled WGS sequence"/>
</dbReference>
<dbReference type="InterPro" id="IPR002033">
    <property type="entry name" value="TatC"/>
</dbReference>
<sequence>MIDPGTARAIDSGRQTLGVMLRTAQSQLQHVFIAFVVGLLGGIFAMRWYIWPMLERDLLANTADVIAQTPFDVILMQVKIGLFTGAFVAIPVLLFHARKPLQDREIIPDVSVSRVHVFGVAVVCAGLATLGVLYAYYLFFPLMFSFLAGNATGAGLAPKYGVIQWTEFILFLALSFALAAQLPLIVSALSYSGIVPYETFRDKWKYAIVGIFGFGAFFSPPDPFTQILWASPLILLYGLSLYLAKIVVTMKRGREHVDVRGVFRERWNRVFGVGVLGFAAGYAAGQYGGIAAFNDGLRFIGSSVRVPTVAAALGVDRRRATCCWAPVRTGGADRRAAVLRVRRRRSRAQQVAATGLGPTAEPAEIDLDVLDAAGVRAAPAGRCSSPLSEDEALATAQRALDEDDDQKAQAVLDRFDDVHADADGDADADGAASGSGGDDGSGGGGSNPVQSTAAGMMDAFTEEETTEDDIGGYYYDIRFILGSLRSRAFRIVGSFMVLMVGLFGWLYYGGFGDLRDDFIARIPQDVQPAGDVAWPITLHPVEALVFQVKISVVLAVVGVLPIILYYAWPALSESGLVTGDRRAIGVWGGGLVGGLLFGSWVGYSFVAPEIISYLVYDALASDMIISYTVSNFAWMVFLLTVGIGLLVDIPVTMVLFHLGGIVSYGTMRRRWRVPVISMFAFGALVTPDSLYTMLLIALPMVLMYMLGLGILTVITLGGRRGGGASAPSKG</sequence>
<evidence type="ECO:0000256" key="5">
    <source>
        <dbReference type="SAM" id="MobiDB-lite"/>
    </source>
</evidence>
<feature type="transmembrane region" description="Helical" evidence="6">
    <location>
        <begin position="550"/>
        <end position="571"/>
    </location>
</feature>
<feature type="transmembrane region" description="Helical" evidence="6">
    <location>
        <begin position="693"/>
        <end position="716"/>
    </location>
</feature>
<reference evidence="7 8" key="1">
    <citation type="submission" date="2019-12" db="EMBL/GenBank/DDBJ databases">
        <title>Isolation and characterization of three novel carbon monoxide-oxidizing members of Halobacteria from salione crusts and soils.</title>
        <authorList>
            <person name="Myers M.R."/>
            <person name="King G.M."/>
        </authorList>
    </citation>
    <scope>NUCLEOTIDE SEQUENCE [LARGE SCALE GENOMIC DNA]</scope>
    <source>
        <strain evidence="7 8">PCN9</strain>
    </source>
</reference>
<evidence type="ECO:0000256" key="2">
    <source>
        <dbReference type="ARBA" id="ARBA00022692"/>
    </source>
</evidence>
<feature type="transmembrane region" description="Helical" evidence="6">
    <location>
        <begin position="632"/>
        <end position="659"/>
    </location>
</feature>
<dbReference type="AlphaFoldDB" id="A0A6B0SNF5"/>
<evidence type="ECO:0000256" key="1">
    <source>
        <dbReference type="ARBA" id="ARBA00004141"/>
    </source>
</evidence>
<feature type="transmembrane region" description="Helical" evidence="6">
    <location>
        <begin position="168"/>
        <end position="192"/>
    </location>
</feature>
<name>A0A6B0SNF5_9EURY</name>
<dbReference type="OrthoDB" id="15305at2157"/>
<gene>
    <name evidence="7" type="primary">tatC</name>
    <name evidence="7" type="ORF">GRX66_11525</name>
</gene>
<dbReference type="InterPro" id="IPR011532">
    <property type="entry name" value="TatC_arc"/>
</dbReference>
<dbReference type="Pfam" id="PF00902">
    <property type="entry name" value="TatC"/>
    <property type="match status" value="2"/>
</dbReference>
<evidence type="ECO:0000313" key="8">
    <source>
        <dbReference type="Proteomes" id="UP000471521"/>
    </source>
</evidence>
<comment type="caution">
    <text evidence="7">The sequence shown here is derived from an EMBL/GenBank/DDBJ whole genome shotgun (WGS) entry which is preliminary data.</text>
</comment>
<organism evidence="7 8">
    <name type="scientific">Halobacterium bonnevillei</name>
    <dbReference type="NCBI Taxonomy" id="2692200"/>
    <lineage>
        <taxon>Archaea</taxon>
        <taxon>Methanobacteriati</taxon>
        <taxon>Methanobacteriota</taxon>
        <taxon>Stenosarchaea group</taxon>
        <taxon>Halobacteria</taxon>
        <taxon>Halobacteriales</taxon>
        <taxon>Halobacteriaceae</taxon>
        <taxon>Halobacterium</taxon>
    </lineage>
</organism>
<dbReference type="PANTHER" id="PTHR30371:SF0">
    <property type="entry name" value="SEC-INDEPENDENT PROTEIN TRANSLOCASE PROTEIN TATC, CHLOROPLASTIC-RELATED"/>
    <property type="match status" value="1"/>
</dbReference>
<keyword evidence="4 6" id="KW-0472">Membrane</keyword>
<keyword evidence="2 6" id="KW-0812">Transmembrane</keyword>
<proteinExistence type="predicted"/>
<dbReference type="EMBL" id="WUUU01000091">
    <property type="protein sequence ID" value="MXR21201.1"/>
    <property type="molecule type" value="Genomic_DNA"/>
</dbReference>
<feature type="transmembrane region" description="Helical" evidence="6">
    <location>
        <begin position="583"/>
        <end position="606"/>
    </location>
</feature>
<dbReference type="GO" id="GO:0009977">
    <property type="term" value="F:proton motive force dependent protein transmembrane transporter activity"/>
    <property type="evidence" value="ECO:0007669"/>
    <property type="project" value="TreeGrafter"/>
</dbReference>
<protein>
    <submittedName>
        <fullName evidence="7">Sec-independent protein translocase TatC</fullName>
    </submittedName>
</protein>
<feature type="transmembrane region" description="Helical" evidence="6">
    <location>
        <begin position="227"/>
        <end position="244"/>
    </location>
</feature>
<dbReference type="NCBIfam" id="TIGR01912">
    <property type="entry name" value="TatC-Arch"/>
    <property type="match status" value="1"/>
</dbReference>
<feature type="transmembrane region" description="Helical" evidence="6">
    <location>
        <begin position="115"/>
        <end position="137"/>
    </location>
</feature>
<feature type="transmembrane region" description="Helical" evidence="6">
    <location>
        <begin position="488"/>
        <end position="508"/>
    </location>
</feature>
<keyword evidence="3 6" id="KW-1133">Transmembrane helix</keyword>
<comment type="subcellular location">
    <subcellularLocation>
        <location evidence="1">Membrane</location>
        <topology evidence="1">Multi-pass membrane protein</topology>
    </subcellularLocation>
</comment>
<accession>A0A6B0SNF5</accession>
<feature type="region of interest" description="Disordered" evidence="5">
    <location>
        <begin position="423"/>
        <end position="452"/>
    </location>
</feature>
<dbReference type="PANTHER" id="PTHR30371">
    <property type="entry name" value="SEC-INDEPENDENT PROTEIN TRANSLOCASE PROTEIN TATC"/>
    <property type="match status" value="1"/>
</dbReference>
<dbReference type="GO" id="GO:0043953">
    <property type="term" value="P:protein transport by the Tat complex"/>
    <property type="evidence" value="ECO:0007669"/>
    <property type="project" value="TreeGrafter"/>
</dbReference>
<feature type="transmembrane region" description="Helical" evidence="6">
    <location>
        <begin position="671"/>
        <end position="687"/>
    </location>
</feature>
<feature type="transmembrane region" description="Helical" evidence="6">
    <location>
        <begin position="31"/>
        <end position="51"/>
    </location>
</feature>
<feature type="compositionally biased region" description="Gly residues" evidence="5">
    <location>
        <begin position="433"/>
        <end position="446"/>
    </location>
</feature>
<keyword evidence="8" id="KW-1185">Reference proteome</keyword>
<evidence type="ECO:0000313" key="7">
    <source>
        <dbReference type="EMBL" id="MXR21201.1"/>
    </source>
</evidence>